<dbReference type="InterPro" id="IPR000073">
    <property type="entry name" value="AB_hydrolase_1"/>
</dbReference>
<dbReference type="InterPro" id="IPR000639">
    <property type="entry name" value="Epox_hydrolase-like"/>
</dbReference>
<dbReference type="AlphaFoldDB" id="A0A2S7K7T7"/>
<dbReference type="Proteomes" id="UP000239504">
    <property type="component" value="Unassembled WGS sequence"/>
</dbReference>
<dbReference type="PRINTS" id="PR00412">
    <property type="entry name" value="EPOXHYDRLASE"/>
</dbReference>
<evidence type="ECO:0000259" key="2">
    <source>
        <dbReference type="Pfam" id="PF00561"/>
    </source>
</evidence>
<proteinExistence type="predicted"/>
<keyword evidence="1 3" id="KW-0378">Hydrolase</keyword>
<keyword evidence="4" id="KW-1185">Reference proteome</keyword>
<dbReference type="SUPFAM" id="SSF53474">
    <property type="entry name" value="alpha/beta-Hydrolases"/>
    <property type="match status" value="1"/>
</dbReference>
<dbReference type="PANTHER" id="PTHR43329">
    <property type="entry name" value="EPOXIDE HYDROLASE"/>
    <property type="match status" value="1"/>
</dbReference>
<evidence type="ECO:0000313" key="4">
    <source>
        <dbReference type="Proteomes" id="UP000239504"/>
    </source>
</evidence>
<feature type="domain" description="AB hydrolase-1" evidence="2">
    <location>
        <begin position="40"/>
        <end position="313"/>
    </location>
</feature>
<dbReference type="GO" id="GO:0016787">
    <property type="term" value="F:hydrolase activity"/>
    <property type="evidence" value="ECO:0007669"/>
    <property type="project" value="UniProtKB-KW"/>
</dbReference>
<protein>
    <submittedName>
        <fullName evidence="3">Epoxide hydrolase</fullName>
    </submittedName>
</protein>
<dbReference type="Gene3D" id="3.40.50.1820">
    <property type="entry name" value="alpha/beta hydrolase"/>
    <property type="match status" value="1"/>
</dbReference>
<gene>
    <name evidence="3" type="ORF">CW354_09840</name>
</gene>
<evidence type="ECO:0000256" key="1">
    <source>
        <dbReference type="ARBA" id="ARBA00022801"/>
    </source>
</evidence>
<reference evidence="3 4" key="1">
    <citation type="submission" date="2017-12" db="EMBL/GenBank/DDBJ databases">
        <authorList>
            <person name="Hurst M.R.H."/>
        </authorList>
    </citation>
    <scope>NUCLEOTIDE SEQUENCE [LARGE SCALE GENOMIC DNA]</scope>
    <source>
        <strain evidence="3 4">SY-3-19</strain>
    </source>
</reference>
<evidence type="ECO:0000313" key="3">
    <source>
        <dbReference type="EMBL" id="PQA88574.1"/>
    </source>
</evidence>
<comment type="caution">
    <text evidence="3">The sequence shown here is derived from an EMBL/GenBank/DDBJ whole genome shotgun (WGS) entry which is preliminary data.</text>
</comment>
<dbReference type="OrthoDB" id="9812774at2"/>
<organism evidence="3 4">
    <name type="scientific">Hyphococcus luteus</name>
    <dbReference type="NCBI Taxonomy" id="2058213"/>
    <lineage>
        <taxon>Bacteria</taxon>
        <taxon>Pseudomonadati</taxon>
        <taxon>Pseudomonadota</taxon>
        <taxon>Alphaproteobacteria</taxon>
        <taxon>Parvularculales</taxon>
        <taxon>Parvularculaceae</taxon>
        <taxon>Hyphococcus</taxon>
    </lineage>
</organism>
<sequence length="330" mass="37127">MPDGGEAQPMTDFPDPTLIEAGDASLAVYEADGDPGRKRPPVLFVHGWPEIAYAWKNQIGAFAEAGFRAIALDLKGFGRSDAPEDPALYDALHMTGDFCALMDVLEIEKAIFCGHDWGGALVWSMGQLHPGKTAGIIGLCTPLRPRPPAAPLSIFEQRFGPKHYIVQFQEPETPERLFETDPERFFRLMFRRPAPRDRWPDLTPQIYDLPGRFRDAPAPEQGLLISQDDLDVYVETYTRSGFHGGINLYRNIDANWRAMEGRDETVGAPSLWIGAELDMFLPPESAEGMETLVPNLEKHIIEGCGHWMMWEKPTEANALMLDWLMRRFSI</sequence>
<dbReference type="InterPro" id="IPR029058">
    <property type="entry name" value="AB_hydrolase_fold"/>
</dbReference>
<accession>A0A2S7K7T7</accession>
<dbReference type="Pfam" id="PF00561">
    <property type="entry name" value="Abhydrolase_1"/>
    <property type="match status" value="1"/>
</dbReference>
<dbReference type="EMBL" id="PJCH01000005">
    <property type="protein sequence ID" value="PQA88574.1"/>
    <property type="molecule type" value="Genomic_DNA"/>
</dbReference>
<name>A0A2S7K7T7_9PROT</name>